<name>A0A9P1DMK7_9DINO</name>
<dbReference type="EMBL" id="CAMXCT020005437">
    <property type="protein sequence ID" value="CAL1165735.1"/>
    <property type="molecule type" value="Genomic_DNA"/>
</dbReference>
<dbReference type="EMBL" id="CAMXCT030005437">
    <property type="protein sequence ID" value="CAL4799672.1"/>
    <property type="molecule type" value="Genomic_DNA"/>
</dbReference>
<feature type="domain" description="MIB/HERC2" evidence="2">
    <location>
        <begin position="109"/>
        <end position="182"/>
    </location>
</feature>
<evidence type="ECO:0000313" key="3">
    <source>
        <dbReference type="EMBL" id="CAI4012360.1"/>
    </source>
</evidence>
<dbReference type="InterPro" id="IPR037252">
    <property type="entry name" value="Mib_Herc2_sf"/>
</dbReference>
<dbReference type="PANTHER" id="PTHR38899">
    <property type="entry name" value="DOMAIN OOKINETE PROTEIN, PUTATIVE-RELATED"/>
    <property type="match status" value="1"/>
</dbReference>
<organism evidence="3">
    <name type="scientific">Cladocopium goreaui</name>
    <dbReference type="NCBI Taxonomy" id="2562237"/>
    <lineage>
        <taxon>Eukaryota</taxon>
        <taxon>Sar</taxon>
        <taxon>Alveolata</taxon>
        <taxon>Dinophyceae</taxon>
        <taxon>Suessiales</taxon>
        <taxon>Symbiodiniaceae</taxon>
        <taxon>Cladocopium</taxon>
    </lineage>
</organism>
<sequence length="458" mass="50821">MKRPSANIGIAATTAVAPAAPELAEAPKSPKIDGGGGTGATGGTQLETEADSGATTEIKELMPFKRQKTRDSGNALQRRKTAAMEDYLQTLPEGDGEGEGDHRDRACDALEVTAENIAVNLRVTRGPDWNWGDEDGGEGRTGVILSFDKAKAIAQVLWEGGQAHKHYRFGHMKSDLIISTGAANSTLGRRNSQLFFSSKSQTLLIFDWDDTLFPTTYVRDDLKLVWNKPLKDQDLSSTEKNAIGKRLELCASHAVELLKQADRFGKVVLLTLARAPWVSESCKNFYASVGRLITQLKVPIIYAQEGIQVDYNKQNMSSDEEIERFWSSVKGKAIERECNKFYSQYEGQSWKNVISIGDSDFERLGTQNAMENYMRETGIDSDGKLVDVNGHLYKVRTKTFKMLDEPTVEELTVEVDMLKAWLPLMVKLDSSFDVNLNNADDPEVLKSIDNTLRGQQSH</sequence>
<accession>A0A9P1DMK7</accession>
<feature type="compositionally biased region" description="Gly residues" evidence="1">
    <location>
        <begin position="33"/>
        <end position="42"/>
    </location>
</feature>
<feature type="region of interest" description="Disordered" evidence="1">
    <location>
        <begin position="1"/>
        <end position="80"/>
    </location>
</feature>
<evidence type="ECO:0000256" key="1">
    <source>
        <dbReference type="SAM" id="MobiDB-lite"/>
    </source>
</evidence>
<comment type="caution">
    <text evidence="3">The sequence shown here is derived from an EMBL/GenBank/DDBJ whole genome shotgun (WGS) entry which is preliminary data.</text>
</comment>
<evidence type="ECO:0000313" key="4">
    <source>
        <dbReference type="EMBL" id="CAL4799672.1"/>
    </source>
</evidence>
<evidence type="ECO:0000313" key="5">
    <source>
        <dbReference type="Proteomes" id="UP001152797"/>
    </source>
</evidence>
<dbReference type="Gene3D" id="2.30.30.40">
    <property type="entry name" value="SH3 Domains"/>
    <property type="match status" value="1"/>
</dbReference>
<feature type="compositionally biased region" description="Low complexity" evidence="1">
    <location>
        <begin position="11"/>
        <end position="27"/>
    </location>
</feature>
<dbReference type="Pfam" id="PF06701">
    <property type="entry name" value="MIB_HERC2"/>
    <property type="match status" value="1"/>
</dbReference>
<dbReference type="EMBL" id="CAMXCT010005437">
    <property type="protein sequence ID" value="CAI4012360.1"/>
    <property type="molecule type" value="Genomic_DNA"/>
</dbReference>
<dbReference type="OrthoDB" id="420410at2759"/>
<keyword evidence="5" id="KW-1185">Reference proteome</keyword>
<dbReference type="PANTHER" id="PTHR38899:SF1">
    <property type="entry name" value="PROTEIN KINASE"/>
    <property type="match status" value="1"/>
</dbReference>
<dbReference type="SUPFAM" id="SSF159034">
    <property type="entry name" value="Mib/herc2 domain-like"/>
    <property type="match status" value="1"/>
</dbReference>
<dbReference type="Proteomes" id="UP001152797">
    <property type="component" value="Unassembled WGS sequence"/>
</dbReference>
<protein>
    <submittedName>
        <fullName evidence="4">MIB/HERC2 domain-containing protein</fullName>
    </submittedName>
</protein>
<dbReference type="AlphaFoldDB" id="A0A9P1DMK7"/>
<dbReference type="GO" id="GO:0046872">
    <property type="term" value="F:metal ion binding"/>
    <property type="evidence" value="ECO:0007669"/>
    <property type="project" value="InterPro"/>
</dbReference>
<reference evidence="3" key="1">
    <citation type="submission" date="2022-10" db="EMBL/GenBank/DDBJ databases">
        <authorList>
            <person name="Chen Y."/>
            <person name="Dougan E. K."/>
            <person name="Chan C."/>
            <person name="Rhodes N."/>
            <person name="Thang M."/>
        </authorList>
    </citation>
    <scope>NUCLEOTIDE SEQUENCE</scope>
</reference>
<dbReference type="PROSITE" id="PS51416">
    <property type="entry name" value="MIB_HERC2"/>
    <property type="match status" value="1"/>
</dbReference>
<dbReference type="GO" id="GO:0004842">
    <property type="term" value="F:ubiquitin-protein transferase activity"/>
    <property type="evidence" value="ECO:0007669"/>
    <property type="project" value="InterPro"/>
</dbReference>
<dbReference type="GO" id="GO:0016567">
    <property type="term" value="P:protein ubiquitination"/>
    <property type="evidence" value="ECO:0007669"/>
    <property type="project" value="InterPro"/>
</dbReference>
<reference evidence="4 5" key="2">
    <citation type="submission" date="2024-05" db="EMBL/GenBank/DDBJ databases">
        <authorList>
            <person name="Chen Y."/>
            <person name="Shah S."/>
            <person name="Dougan E. K."/>
            <person name="Thang M."/>
            <person name="Chan C."/>
        </authorList>
    </citation>
    <scope>NUCLEOTIDE SEQUENCE [LARGE SCALE GENOMIC DNA]</scope>
</reference>
<dbReference type="InterPro" id="IPR010606">
    <property type="entry name" value="Mib_Herc2"/>
</dbReference>
<proteinExistence type="predicted"/>
<gene>
    <name evidence="3" type="ORF">C1SCF055_LOCUS37427</name>
</gene>
<evidence type="ECO:0000259" key="2">
    <source>
        <dbReference type="PROSITE" id="PS51416"/>
    </source>
</evidence>